<dbReference type="GO" id="GO:0009968">
    <property type="term" value="P:negative regulation of signal transduction"/>
    <property type="evidence" value="ECO:0007669"/>
    <property type="project" value="UniProtKB-KW"/>
</dbReference>
<dbReference type="PROSITE" id="PS50186">
    <property type="entry name" value="DEP"/>
    <property type="match status" value="1"/>
</dbReference>
<dbReference type="Pfam" id="PF18148">
    <property type="entry name" value="RGS_DHEX"/>
    <property type="match status" value="1"/>
</dbReference>
<feature type="region of interest" description="Disordered" evidence="2">
    <location>
        <begin position="413"/>
        <end position="451"/>
    </location>
</feature>
<dbReference type="InterPro" id="IPR016137">
    <property type="entry name" value="RGS"/>
</dbReference>
<dbReference type="SUPFAM" id="SSF48097">
    <property type="entry name" value="Regulator of G-protein signaling, RGS"/>
    <property type="match status" value="1"/>
</dbReference>
<dbReference type="SMART" id="SM00224">
    <property type="entry name" value="GGL"/>
    <property type="match status" value="1"/>
</dbReference>
<dbReference type="InterPro" id="IPR047016">
    <property type="entry name" value="RGS6/7/9/11"/>
</dbReference>
<feature type="compositionally biased region" description="Polar residues" evidence="2">
    <location>
        <begin position="440"/>
        <end position="451"/>
    </location>
</feature>
<dbReference type="Ensembl" id="ENSCCRT00015011056.1">
    <property type="protein sequence ID" value="ENSCCRP00015010655.1"/>
    <property type="gene ID" value="ENSCCRG00015004076.1"/>
</dbReference>
<feature type="domain" description="DEP" evidence="4">
    <location>
        <begin position="25"/>
        <end position="107"/>
    </location>
</feature>
<dbReference type="InterPro" id="IPR040759">
    <property type="entry name" value="RGS_DHEX"/>
</dbReference>
<dbReference type="SUPFAM" id="SSF48670">
    <property type="entry name" value="Transducin (heterotrimeric G protein), gamma chain"/>
    <property type="match status" value="1"/>
</dbReference>
<evidence type="ECO:0000313" key="5">
    <source>
        <dbReference type="Ensembl" id="ENSCCRP00015010655.1"/>
    </source>
</evidence>
<dbReference type="SUPFAM" id="SSF46785">
    <property type="entry name" value="Winged helix' DNA-binding domain"/>
    <property type="match status" value="1"/>
</dbReference>
<dbReference type="InterPro" id="IPR015898">
    <property type="entry name" value="G-protein_gamma-like_dom"/>
</dbReference>
<dbReference type="SMART" id="SM00315">
    <property type="entry name" value="RGS"/>
    <property type="match status" value="1"/>
</dbReference>
<dbReference type="Pfam" id="PF00631">
    <property type="entry name" value="G-gamma"/>
    <property type="match status" value="1"/>
</dbReference>
<dbReference type="AlphaFoldDB" id="A0A8C1SN92"/>
<evidence type="ECO:0000259" key="4">
    <source>
        <dbReference type="PROSITE" id="PS50186"/>
    </source>
</evidence>
<dbReference type="InterPro" id="IPR047017">
    <property type="entry name" value="RGS6/7/9/11_DHEX_sf"/>
</dbReference>
<dbReference type="Proteomes" id="UP000694700">
    <property type="component" value="Unplaced"/>
</dbReference>
<dbReference type="PANTHER" id="PTHR45746:SF3">
    <property type="entry name" value="REGULATOR OF G-PROTEIN SIGNALING 11"/>
    <property type="match status" value="1"/>
</dbReference>
<evidence type="ECO:0000313" key="6">
    <source>
        <dbReference type="Proteomes" id="UP000694700"/>
    </source>
</evidence>
<dbReference type="Gene3D" id="1.10.10.10">
    <property type="entry name" value="Winged helix-like DNA-binding domain superfamily/Winged helix DNA-binding domain"/>
    <property type="match status" value="1"/>
</dbReference>
<dbReference type="CDD" id="cd04450">
    <property type="entry name" value="DEP_RGS7-like"/>
    <property type="match status" value="1"/>
</dbReference>
<accession>A0A8C1SN92</accession>
<evidence type="ECO:0000259" key="3">
    <source>
        <dbReference type="PROSITE" id="PS50132"/>
    </source>
</evidence>
<dbReference type="InterPro" id="IPR036390">
    <property type="entry name" value="WH_DNA-bd_sf"/>
</dbReference>
<dbReference type="Gene3D" id="1.10.167.10">
    <property type="entry name" value="Regulator of G-protein Signalling 4, domain 2"/>
    <property type="match status" value="1"/>
</dbReference>
<dbReference type="InterPro" id="IPR000591">
    <property type="entry name" value="DEP_dom"/>
</dbReference>
<dbReference type="GO" id="GO:0035556">
    <property type="term" value="P:intracellular signal transduction"/>
    <property type="evidence" value="ECO:0007669"/>
    <property type="project" value="InterPro"/>
</dbReference>
<feature type="compositionally biased region" description="Polar residues" evidence="2">
    <location>
        <begin position="421"/>
        <end position="431"/>
    </location>
</feature>
<dbReference type="InterPro" id="IPR036284">
    <property type="entry name" value="GGL_sf"/>
</dbReference>
<evidence type="ECO:0000256" key="1">
    <source>
        <dbReference type="ARBA" id="ARBA00022700"/>
    </source>
</evidence>
<dbReference type="GO" id="GO:0007186">
    <property type="term" value="P:G protein-coupled receptor signaling pathway"/>
    <property type="evidence" value="ECO:0007669"/>
    <property type="project" value="InterPro"/>
</dbReference>
<dbReference type="GO" id="GO:0005096">
    <property type="term" value="F:GTPase activator activity"/>
    <property type="evidence" value="ECO:0007669"/>
    <property type="project" value="TreeGrafter"/>
</dbReference>
<dbReference type="SMART" id="SM00049">
    <property type="entry name" value="DEP"/>
    <property type="match status" value="1"/>
</dbReference>
<protein>
    <submittedName>
        <fullName evidence="5">Regulator of G protein signaling 11</fullName>
    </submittedName>
</protein>
<dbReference type="PANTHER" id="PTHR45746">
    <property type="entry name" value="LP21163P"/>
    <property type="match status" value="1"/>
</dbReference>
<dbReference type="InterPro" id="IPR036388">
    <property type="entry name" value="WH-like_DNA-bd_sf"/>
</dbReference>
<dbReference type="Gene3D" id="1.10.1240.60">
    <property type="match status" value="1"/>
</dbReference>
<feature type="domain" description="RGS" evidence="3">
    <location>
        <begin position="338"/>
        <end position="398"/>
    </location>
</feature>
<dbReference type="PROSITE" id="PS50132">
    <property type="entry name" value="RGS"/>
    <property type="match status" value="1"/>
</dbReference>
<dbReference type="GO" id="GO:0043005">
    <property type="term" value="C:neuron projection"/>
    <property type="evidence" value="ECO:0007669"/>
    <property type="project" value="TreeGrafter"/>
</dbReference>
<sequence>MSTIINLNQSTLGGMERMIISMQDPDMGIKLRNQRLLITVIPHAMTGLDIVEWLIKKCSISDEEALHVGQLFVKYGYIYPLKEPRNLILKADDSSYRLQTPYYWMSTRWPASELDYAIYLAKKNIRKQGELIEYEKECYNALHKRINHTWDFVVMQAREQLRASKQRRKGDRIVLECQEQAYWLVNRPPPGTQDSIDHGPERRTTNTRVQLVTNGLSLKYLLKRTLTITICDGLTCLCVCARSYVKYCEQYQPHDPIMQGCLPSNPWITDDIMFWNMNSETVALPTKLRVERWSFSFMELLNDQMGRKEFLTYLEKEFSGTHTQINESIHNPYKQYCFLAPGASRWVNIDSKTMEKTLEGLKRPHRFVLDDAQMHIYFLMKKDSYPRYLKSELYKNLLARAIVPQETKKSVFPFMRRQRHSSPSPALATQTAEDDGKAKYSNSNSGTASRL</sequence>
<proteinExistence type="predicted"/>
<dbReference type="InterPro" id="IPR044926">
    <property type="entry name" value="RGS_subdomain_2"/>
</dbReference>
<dbReference type="Pfam" id="PF00615">
    <property type="entry name" value="RGS"/>
    <property type="match status" value="1"/>
</dbReference>
<dbReference type="Gene3D" id="4.10.260.10">
    <property type="entry name" value="Transducin (heterotrimeric G protein), gamma chain"/>
    <property type="match status" value="1"/>
</dbReference>
<dbReference type="InterPro" id="IPR036305">
    <property type="entry name" value="RGS_sf"/>
</dbReference>
<dbReference type="GO" id="GO:0005886">
    <property type="term" value="C:plasma membrane"/>
    <property type="evidence" value="ECO:0007669"/>
    <property type="project" value="TreeGrafter"/>
</dbReference>
<keyword evidence="1" id="KW-0734">Signal transduction inhibitor</keyword>
<dbReference type="SMART" id="SM01224">
    <property type="entry name" value="G_gamma"/>
    <property type="match status" value="1"/>
</dbReference>
<dbReference type="GO" id="GO:0005737">
    <property type="term" value="C:cytoplasm"/>
    <property type="evidence" value="ECO:0007669"/>
    <property type="project" value="TreeGrafter"/>
</dbReference>
<evidence type="ECO:0000256" key="2">
    <source>
        <dbReference type="SAM" id="MobiDB-lite"/>
    </source>
</evidence>
<reference evidence="5" key="1">
    <citation type="submission" date="2025-08" db="UniProtKB">
        <authorList>
            <consortium name="Ensembl"/>
        </authorList>
    </citation>
    <scope>IDENTIFICATION</scope>
</reference>
<dbReference type="GO" id="GO:0008277">
    <property type="term" value="P:regulation of G protein-coupled receptor signaling pathway"/>
    <property type="evidence" value="ECO:0007669"/>
    <property type="project" value="InterPro"/>
</dbReference>
<dbReference type="Pfam" id="PF00610">
    <property type="entry name" value="DEP"/>
    <property type="match status" value="1"/>
</dbReference>
<organism evidence="5 6">
    <name type="scientific">Cyprinus carpio</name>
    <name type="common">Common carp</name>
    <dbReference type="NCBI Taxonomy" id="7962"/>
    <lineage>
        <taxon>Eukaryota</taxon>
        <taxon>Metazoa</taxon>
        <taxon>Chordata</taxon>
        <taxon>Craniata</taxon>
        <taxon>Vertebrata</taxon>
        <taxon>Euteleostomi</taxon>
        <taxon>Actinopterygii</taxon>
        <taxon>Neopterygii</taxon>
        <taxon>Teleostei</taxon>
        <taxon>Ostariophysi</taxon>
        <taxon>Cypriniformes</taxon>
        <taxon>Cyprinidae</taxon>
        <taxon>Cyprininae</taxon>
        <taxon>Cyprinus</taxon>
    </lineage>
</organism>
<name>A0A8C1SN92_CYPCA</name>